<protein>
    <submittedName>
        <fullName evidence="4">TrmH family RNA methyltransferase</fullName>
    </submittedName>
</protein>
<accession>A0ABV4NM28</accession>
<dbReference type="SUPFAM" id="SSF75217">
    <property type="entry name" value="alpha/beta knot"/>
    <property type="match status" value="1"/>
</dbReference>
<evidence type="ECO:0000259" key="3">
    <source>
        <dbReference type="Pfam" id="PF00588"/>
    </source>
</evidence>
<evidence type="ECO:0000313" key="4">
    <source>
        <dbReference type="EMBL" id="MFA0790583.1"/>
    </source>
</evidence>
<keyword evidence="5" id="KW-1185">Reference proteome</keyword>
<dbReference type="EMBL" id="JBGMEL010000007">
    <property type="protein sequence ID" value="MFA0790583.1"/>
    <property type="molecule type" value="Genomic_DNA"/>
</dbReference>
<dbReference type="Pfam" id="PF00588">
    <property type="entry name" value="SpoU_methylase"/>
    <property type="match status" value="1"/>
</dbReference>
<evidence type="ECO:0000256" key="2">
    <source>
        <dbReference type="ARBA" id="ARBA00022679"/>
    </source>
</evidence>
<dbReference type="Gene3D" id="3.40.1280.10">
    <property type="match status" value="1"/>
</dbReference>
<dbReference type="PANTHER" id="PTHR46429:SF1">
    <property type="entry name" value="23S RRNA (GUANOSINE-2'-O-)-METHYLTRANSFERASE RLMB"/>
    <property type="match status" value="1"/>
</dbReference>
<comment type="caution">
    <text evidence="4">The sequence shown here is derived from an EMBL/GenBank/DDBJ whole genome shotgun (WGS) entry which is preliminary data.</text>
</comment>
<dbReference type="GO" id="GO:0008168">
    <property type="term" value="F:methyltransferase activity"/>
    <property type="evidence" value="ECO:0007669"/>
    <property type="project" value="UniProtKB-KW"/>
</dbReference>
<dbReference type="InterPro" id="IPR001537">
    <property type="entry name" value="SpoU_MeTrfase"/>
</dbReference>
<name>A0ABV4NM28_9GAMM</name>
<gene>
    <name evidence="4" type="ORF">ACCI51_08480</name>
</gene>
<dbReference type="InterPro" id="IPR029026">
    <property type="entry name" value="tRNA_m1G_MTases_N"/>
</dbReference>
<proteinExistence type="predicted"/>
<dbReference type="PANTHER" id="PTHR46429">
    <property type="entry name" value="23S RRNA (GUANOSINE-2'-O-)-METHYLTRANSFERASE RLMB"/>
    <property type="match status" value="1"/>
</dbReference>
<feature type="domain" description="tRNA/rRNA methyltransferase SpoU type" evidence="3">
    <location>
        <begin position="22"/>
        <end position="160"/>
    </location>
</feature>
<dbReference type="InterPro" id="IPR029028">
    <property type="entry name" value="Alpha/beta_knot_MTases"/>
</dbReference>
<dbReference type="RefSeq" id="WP_371843284.1">
    <property type="nucleotide sequence ID" value="NZ_JBGMEL010000007.1"/>
</dbReference>
<keyword evidence="2" id="KW-0808">Transferase</keyword>
<evidence type="ECO:0000256" key="1">
    <source>
        <dbReference type="ARBA" id="ARBA00022603"/>
    </source>
</evidence>
<dbReference type="InterPro" id="IPR004441">
    <property type="entry name" value="rRNA_MeTrfase_TrmH"/>
</dbReference>
<keyword evidence="1 4" id="KW-0489">Methyltransferase</keyword>
<dbReference type="Proteomes" id="UP001569414">
    <property type="component" value="Unassembled WGS sequence"/>
</dbReference>
<organism evidence="4 5">
    <name type="scientific">Microbulbifer echini</name>
    <dbReference type="NCBI Taxonomy" id="1529067"/>
    <lineage>
        <taxon>Bacteria</taxon>
        <taxon>Pseudomonadati</taxon>
        <taxon>Pseudomonadota</taxon>
        <taxon>Gammaproteobacteria</taxon>
        <taxon>Cellvibrionales</taxon>
        <taxon>Microbulbiferaceae</taxon>
        <taxon>Microbulbifer</taxon>
    </lineage>
</organism>
<sequence>MQKVHSDHSPESITHSLCYLATDIRTPSNIGGLFCIADALGVENVYLAGTSLVPPNSKIRKISRATEQHVPHLYAENALSTALQLQAQGYRIVCLEITACSLALSQAPIAKGDRVCLVLGAEKDGVAKELLEIADMTVHIPMYGVNSSMNVTSACAIASYELIRKMASN</sequence>
<reference evidence="4 5" key="1">
    <citation type="submission" date="2024-08" db="EMBL/GenBank/DDBJ databases">
        <authorList>
            <person name="Ishaq N."/>
        </authorList>
    </citation>
    <scope>NUCLEOTIDE SEQUENCE [LARGE SCALE GENOMIC DNA]</scope>
    <source>
        <strain evidence="4 5">JCM 30400</strain>
    </source>
</reference>
<evidence type="ECO:0000313" key="5">
    <source>
        <dbReference type="Proteomes" id="UP001569414"/>
    </source>
</evidence>
<dbReference type="GO" id="GO:0032259">
    <property type="term" value="P:methylation"/>
    <property type="evidence" value="ECO:0007669"/>
    <property type="project" value="UniProtKB-KW"/>
</dbReference>